<accession>A0A1J1HMW9</accession>
<feature type="coiled-coil region" evidence="1">
    <location>
        <begin position="123"/>
        <end position="229"/>
    </location>
</feature>
<dbReference type="Proteomes" id="UP000183832">
    <property type="component" value="Unassembled WGS sequence"/>
</dbReference>
<sequence length="444" mass="50053">MLFNLSTLLDLSLGKPNKLDSENFNLLHTFLHILLKKLDISDMVVDLSGNLGERTSSLKKEMCSELMQITKEITFEANGQNSTGNDGECSIANSSISLIPNTRLNSTENMTMASIQSDLLRRIERLENNFQNISLSINNYDQTGAGHEELLTEKSRVGSSTAIKGDEAIEEEIEKLKQEMNNVYENTSINKNDFKVTVRKITSQIRILKQKMEADEKEFEKRMNLLLRQFTEKEKQLLENQSNKNDFSSIEGQNRDSIIGTNNCDCSGSFNCDSIETYELLVQLEETLTNETITNSGKQSLSSIINCLNNLQKIISAHNNYLNKLLHDIAMKADRYQLETYRMEVSNFFNNFQSKTQPTAAGGVEVLNFQKTHCISCHQPTNMSVLPSCCKAQTFGFSYSGGDSNKTKTRFGSKLHRRAGGSHTKVTKAMDVHAARMKVKRMPT</sequence>
<proteinExistence type="predicted"/>
<dbReference type="AlphaFoldDB" id="A0A1J1HMW9"/>
<feature type="non-terminal residue" evidence="2">
    <location>
        <position position="444"/>
    </location>
</feature>
<evidence type="ECO:0000313" key="3">
    <source>
        <dbReference type="Proteomes" id="UP000183832"/>
    </source>
</evidence>
<keyword evidence="3" id="KW-1185">Reference proteome</keyword>
<name>A0A1J1HMW9_9DIPT</name>
<keyword evidence="1" id="KW-0175">Coiled coil</keyword>
<organism evidence="2 3">
    <name type="scientific">Clunio marinus</name>
    <dbReference type="NCBI Taxonomy" id="568069"/>
    <lineage>
        <taxon>Eukaryota</taxon>
        <taxon>Metazoa</taxon>
        <taxon>Ecdysozoa</taxon>
        <taxon>Arthropoda</taxon>
        <taxon>Hexapoda</taxon>
        <taxon>Insecta</taxon>
        <taxon>Pterygota</taxon>
        <taxon>Neoptera</taxon>
        <taxon>Endopterygota</taxon>
        <taxon>Diptera</taxon>
        <taxon>Nematocera</taxon>
        <taxon>Chironomoidea</taxon>
        <taxon>Chironomidae</taxon>
        <taxon>Clunio</taxon>
    </lineage>
</organism>
<reference evidence="2 3" key="1">
    <citation type="submission" date="2015-04" db="EMBL/GenBank/DDBJ databases">
        <authorList>
            <person name="Syromyatnikov M.Y."/>
            <person name="Popov V.N."/>
        </authorList>
    </citation>
    <scope>NUCLEOTIDE SEQUENCE [LARGE SCALE GENOMIC DNA]</scope>
</reference>
<dbReference type="OrthoDB" id="5981048at2759"/>
<gene>
    <name evidence="2" type="ORF">CLUMA_CG002557</name>
</gene>
<protein>
    <submittedName>
        <fullName evidence="2">CLUMA_CG002557, isoform A</fullName>
    </submittedName>
</protein>
<evidence type="ECO:0000313" key="2">
    <source>
        <dbReference type="EMBL" id="CRK88858.1"/>
    </source>
</evidence>
<evidence type="ECO:0000256" key="1">
    <source>
        <dbReference type="SAM" id="Coils"/>
    </source>
</evidence>
<dbReference type="EMBL" id="CVRI01000010">
    <property type="protein sequence ID" value="CRK88858.1"/>
    <property type="molecule type" value="Genomic_DNA"/>
</dbReference>